<dbReference type="InParanoid" id="G2YS15"/>
<reference evidence="2" key="1">
    <citation type="journal article" date="2011" name="PLoS Genet.">
        <title>Genomic analysis of the necrotrophic fungal pathogens Sclerotinia sclerotiorum and Botrytis cinerea.</title>
        <authorList>
            <person name="Amselem J."/>
            <person name="Cuomo C.A."/>
            <person name="van Kan J.A."/>
            <person name="Viaud M."/>
            <person name="Benito E.P."/>
            <person name="Couloux A."/>
            <person name="Coutinho P.M."/>
            <person name="de Vries R.P."/>
            <person name="Dyer P.S."/>
            <person name="Fillinger S."/>
            <person name="Fournier E."/>
            <person name="Gout L."/>
            <person name="Hahn M."/>
            <person name="Kohn L."/>
            <person name="Lapalu N."/>
            <person name="Plummer K.M."/>
            <person name="Pradier J.M."/>
            <person name="Quevillon E."/>
            <person name="Sharon A."/>
            <person name="Simon A."/>
            <person name="ten Have A."/>
            <person name="Tudzynski B."/>
            <person name="Tudzynski P."/>
            <person name="Wincker P."/>
            <person name="Andrew M."/>
            <person name="Anthouard V."/>
            <person name="Beever R.E."/>
            <person name="Beffa R."/>
            <person name="Benoit I."/>
            <person name="Bouzid O."/>
            <person name="Brault B."/>
            <person name="Chen Z."/>
            <person name="Choquer M."/>
            <person name="Collemare J."/>
            <person name="Cotton P."/>
            <person name="Danchin E.G."/>
            <person name="Da Silva C."/>
            <person name="Gautier A."/>
            <person name="Giraud C."/>
            <person name="Giraud T."/>
            <person name="Gonzalez C."/>
            <person name="Grossetete S."/>
            <person name="Guldener U."/>
            <person name="Henrissat B."/>
            <person name="Howlett B.J."/>
            <person name="Kodira C."/>
            <person name="Kretschmer M."/>
            <person name="Lappartient A."/>
            <person name="Leroch M."/>
            <person name="Levis C."/>
            <person name="Mauceli E."/>
            <person name="Neuveglise C."/>
            <person name="Oeser B."/>
            <person name="Pearson M."/>
            <person name="Poulain J."/>
            <person name="Poussereau N."/>
            <person name="Quesneville H."/>
            <person name="Rascle C."/>
            <person name="Schumacher J."/>
            <person name="Segurens B."/>
            <person name="Sexton A."/>
            <person name="Silva E."/>
            <person name="Sirven C."/>
            <person name="Soanes D.M."/>
            <person name="Talbot N.J."/>
            <person name="Templeton M."/>
            <person name="Yandava C."/>
            <person name="Yarden O."/>
            <person name="Zeng Q."/>
            <person name="Rollins J.A."/>
            <person name="Lebrun M.H."/>
            <person name="Dickman M."/>
        </authorList>
    </citation>
    <scope>NUCLEOTIDE SEQUENCE [LARGE SCALE GENOMIC DNA]</scope>
    <source>
        <strain evidence="2">T4</strain>
    </source>
</reference>
<dbReference type="AlphaFoldDB" id="G2YS15"/>
<dbReference type="Proteomes" id="UP000008177">
    <property type="component" value="Unplaced contigs"/>
</dbReference>
<evidence type="ECO:0000313" key="1">
    <source>
        <dbReference type="EMBL" id="CCD54413.1"/>
    </source>
</evidence>
<gene>
    <name evidence="1" type="ORF">BofuT4_P124610.1</name>
</gene>
<sequence>MERWNHKTGERRVDLPLARDGETGLWESANAASSSFHSVDDSEDSTIPGARWRACLHVQLNYQIQKYGVLPSESFGGRWDASSAGIAIFIGSQPSEVTQRRHISKGNWPKRA</sequence>
<organism evidence="1 2">
    <name type="scientific">Botryotinia fuckeliana (strain T4)</name>
    <name type="common">Noble rot fungus</name>
    <name type="synonym">Botrytis cinerea</name>
    <dbReference type="NCBI Taxonomy" id="999810"/>
    <lineage>
        <taxon>Eukaryota</taxon>
        <taxon>Fungi</taxon>
        <taxon>Dikarya</taxon>
        <taxon>Ascomycota</taxon>
        <taxon>Pezizomycotina</taxon>
        <taxon>Leotiomycetes</taxon>
        <taxon>Helotiales</taxon>
        <taxon>Sclerotiniaceae</taxon>
        <taxon>Botrytis</taxon>
    </lineage>
</organism>
<dbReference type="HOGENOM" id="CLU_2145485_0_0_1"/>
<accession>G2YS15</accession>
<protein>
    <submittedName>
        <fullName evidence="1">Uncharacterized protein</fullName>
    </submittedName>
</protein>
<dbReference type="EMBL" id="FQ790351">
    <property type="protein sequence ID" value="CCD54413.1"/>
    <property type="molecule type" value="Genomic_DNA"/>
</dbReference>
<name>G2YS15_BOTF4</name>
<evidence type="ECO:0000313" key="2">
    <source>
        <dbReference type="Proteomes" id="UP000008177"/>
    </source>
</evidence>
<proteinExistence type="predicted"/>